<protein>
    <recommendedName>
        <fullName evidence="4">Secreted protein</fullName>
    </recommendedName>
</protein>
<proteinExistence type="predicted"/>
<accession>A0A0M9WIC8</accession>
<evidence type="ECO:0000313" key="2">
    <source>
        <dbReference type="EMBL" id="KOS46013.1"/>
    </source>
</evidence>
<evidence type="ECO:0000256" key="1">
    <source>
        <dbReference type="SAM" id="SignalP"/>
    </source>
</evidence>
<dbReference type="AlphaFoldDB" id="A0A0M9WIC8"/>
<feature type="signal peptide" evidence="1">
    <location>
        <begin position="1"/>
        <end position="24"/>
    </location>
</feature>
<name>A0A0M9WIC8_9EURO</name>
<sequence length="138" mass="15505">MCLLSSSFFAARLVFILLGSATNAVRSPDFICSFSWAEKRVIVGDFFIRCSERAKAHNLIDILRDCNMEKQHSGIRLSGLDGEEKERRRERERLDLSHVRPWASGTQAPNSFTSFSSLPLSHLSLSFTSLSSLINNPV</sequence>
<organism evidence="2 3">
    <name type="scientific">Penicillium nordicum</name>
    <dbReference type="NCBI Taxonomy" id="229535"/>
    <lineage>
        <taxon>Eukaryota</taxon>
        <taxon>Fungi</taxon>
        <taxon>Dikarya</taxon>
        <taxon>Ascomycota</taxon>
        <taxon>Pezizomycotina</taxon>
        <taxon>Eurotiomycetes</taxon>
        <taxon>Eurotiomycetidae</taxon>
        <taxon>Eurotiales</taxon>
        <taxon>Aspergillaceae</taxon>
        <taxon>Penicillium</taxon>
    </lineage>
</organism>
<gene>
    <name evidence="2" type="ORF">ACN38_g3031</name>
</gene>
<keyword evidence="3" id="KW-1185">Reference proteome</keyword>
<evidence type="ECO:0000313" key="3">
    <source>
        <dbReference type="Proteomes" id="UP000037696"/>
    </source>
</evidence>
<comment type="caution">
    <text evidence="2">The sequence shown here is derived from an EMBL/GenBank/DDBJ whole genome shotgun (WGS) entry which is preliminary data.</text>
</comment>
<evidence type="ECO:0008006" key="4">
    <source>
        <dbReference type="Google" id="ProtNLM"/>
    </source>
</evidence>
<dbReference type="Proteomes" id="UP000037696">
    <property type="component" value="Unassembled WGS sequence"/>
</dbReference>
<dbReference type="EMBL" id="LHQQ01000035">
    <property type="protein sequence ID" value="KOS46013.1"/>
    <property type="molecule type" value="Genomic_DNA"/>
</dbReference>
<feature type="chain" id="PRO_5005839836" description="Secreted protein" evidence="1">
    <location>
        <begin position="25"/>
        <end position="138"/>
    </location>
</feature>
<keyword evidence="1" id="KW-0732">Signal</keyword>
<reference evidence="2 3" key="1">
    <citation type="submission" date="2015-08" db="EMBL/GenBank/DDBJ databases">
        <title>Genome sequencing of Penicillium nordicum.</title>
        <authorList>
            <person name="Nguyen H.D."/>
            <person name="Seifert K.A."/>
        </authorList>
    </citation>
    <scope>NUCLEOTIDE SEQUENCE [LARGE SCALE GENOMIC DNA]</scope>
    <source>
        <strain evidence="2 3">DAOMC 185683</strain>
    </source>
</reference>